<keyword evidence="6" id="KW-0175">Coiled coil</keyword>
<evidence type="ECO:0000259" key="7">
    <source>
        <dbReference type="Pfam" id="PF07669"/>
    </source>
</evidence>
<dbReference type="GO" id="GO:0008168">
    <property type="term" value="F:methyltransferase activity"/>
    <property type="evidence" value="ECO:0007669"/>
    <property type="project" value="UniProtKB-KW"/>
</dbReference>
<keyword evidence="4" id="KW-0949">S-adenosyl-L-methionine</keyword>
<gene>
    <name evidence="8" type="ORF">J21TS3_22900</name>
</gene>
<dbReference type="Pfam" id="PF07669">
    <property type="entry name" value="Eco57I"/>
    <property type="match status" value="1"/>
</dbReference>
<keyword evidence="9" id="KW-1185">Reference proteome</keyword>
<keyword evidence="3" id="KW-0808">Transferase</keyword>
<organism evidence="8 9">
    <name type="scientific">Paenibacillus cookii</name>
    <dbReference type="NCBI Taxonomy" id="157839"/>
    <lineage>
        <taxon>Bacteria</taxon>
        <taxon>Bacillati</taxon>
        <taxon>Bacillota</taxon>
        <taxon>Bacilli</taxon>
        <taxon>Bacillales</taxon>
        <taxon>Paenibacillaceae</taxon>
        <taxon>Paenibacillus</taxon>
    </lineage>
</organism>
<evidence type="ECO:0000256" key="1">
    <source>
        <dbReference type="ARBA" id="ARBA00011900"/>
    </source>
</evidence>
<dbReference type="PANTHER" id="PTHR33841:SF1">
    <property type="entry name" value="DNA METHYLTRANSFERASE A"/>
    <property type="match status" value="1"/>
</dbReference>
<dbReference type="InterPro" id="IPR002052">
    <property type="entry name" value="DNA_methylase_N6_adenine_CS"/>
</dbReference>
<accession>A0ABQ4LW80</accession>
<evidence type="ECO:0000313" key="9">
    <source>
        <dbReference type="Proteomes" id="UP000680638"/>
    </source>
</evidence>
<feature type="coiled-coil region" evidence="6">
    <location>
        <begin position="1133"/>
        <end position="1160"/>
    </location>
</feature>
<evidence type="ECO:0000313" key="8">
    <source>
        <dbReference type="EMBL" id="GIO67469.1"/>
    </source>
</evidence>
<dbReference type="InterPro" id="IPR029063">
    <property type="entry name" value="SAM-dependent_MTases_sf"/>
</dbReference>
<dbReference type="PROSITE" id="PS00092">
    <property type="entry name" value="N6_MTASE"/>
    <property type="match status" value="1"/>
</dbReference>
<reference evidence="8 9" key="1">
    <citation type="submission" date="2021-03" db="EMBL/GenBank/DDBJ databases">
        <title>Antimicrobial resistance genes in bacteria isolated from Japanese honey, and their potential for conferring macrolide and lincosamide resistance in the American foulbrood pathogen Paenibacillus larvae.</title>
        <authorList>
            <person name="Okamoto M."/>
            <person name="Kumagai M."/>
            <person name="Kanamori H."/>
            <person name="Takamatsu D."/>
        </authorList>
    </citation>
    <scope>NUCLEOTIDE SEQUENCE [LARGE SCALE GENOMIC DNA]</scope>
    <source>
        <strain evidence="8 9">J21TS3</strain>
    </source>
</reference>
<dbReference type="EC" id="2.1.1.72" evidence="1"/>
<protein>
    <recommendedName>
        <fullName evidence="1">site-specific DNA-methyltransferase (adenine-specific)</fullName>
        <ecNumber evidence="1">2.1.1.72</ecNumber>
    </recommendedName>
</protein>
<dbReference type="InterPro" id="IPR047939">
    <property type="entry name" value="BREX_1_PglX"/>
</dbReference>
<feature type="domain" description="Type II methyltransferase M.TaqI-like" evidence="7">
    <location>
        <begin position="370"/>
        <end position="600"/>
    </location>
</feature>
<dbReference type="Proteomes" id="UP000680638">
    <property type="component" value="Unassembled WGS sequence"/>
</dbReference>
<dbReference type="InterPro" id="IPR050953">
    <property type="entry name" value="N4_N6_ade-DNA_methylase"/>
</dbReference>
<dbReference type="PRINTS" id="PR00507">
    <property type="entry name" value="N12N6MTFRASE"/>
</dbReference>
<dbReference type="Gene3D" id="3.40.50.150">
    <property type="entry name" value="Vaccinia Virus protein VP39"/>
    <property type="match status" value="1"/>
</dbReference>
<dbReference type="GO" id="GO:0032259">
    <property type="term" value="P:methylation"/>
    <property type="evidence" value="ECO:0007669"/>
    <property type="project" value="UniProtKB-KW"/>
</dbReference>
<name>A0ABQ4LW80_9BACL</name>
<keyword evidence="2 8" id="KW-0489">Methyltransferase</keyword>
<evidence type="ECO:0000256" key="2">
    <source>
        <dbReference type="ARBA" id="ARBA00022603"/>
    </source>
</evidence>
<proteinExistence type="predicted"/>
<dbReference type="InterPro" id="IPR011639">
    <property type="entry name" value="MethylTrfase_TaqI-like_dom"/>
</dbReference>
<comment type="catalytic activity">
    <reaction evidence="5">
        <text>a 2'-deoxyadenosine in DNA + S-adenosyl-L-methionine = an N(6)-methyl-2'-deoxyadenosine in DNA + S-adenosyl-L-homocysteine + H(+)</text>
        <dbReference type="Rhea" id="RHEA:15197"/>
        <dbReference type="Rhea" id="RHEA-COMP:12418"/>
        <dbReference type="Rhea" id="RHEA-COMP:12419"/>
        <dbReference type="ChEBI" id="CHEBI:15378"/>
        <dbReference type="ChEBI" id="CHEBI:57856"/>
        <dbReference type="ChEBI" id="CHEBI:59789"/>
        <dbReference type="ChEBI" id="CHEBI:90615"/>
        <dbReference type="ChEBI" id="CHEBI:90616"/>
        <dbReference type="EC" id="2.1.1.72"/>
    </reaction>
</comment>
<evidence type="ECO:0000256" key="6">
    <source>
        <dbReference type="SAM" id="Coils"/>
    </source>
</evidence>
<evidence type="ECO:0000256" key="4">
    <source>
        <dbReference type="ARBA" id="ARBA00022691"/>
    </source>
</evidence>
<dbReference type="SUPFAM" id="SSF53335">
    <property type="entry name" value="S-adenosyl-L-methionine-dependent methyltransferases"/>
    <property type="match status" value="1"/>
</dbReference>
<dbReference type="PANTHER" id="PTHR33841">
    <property type="entry name" value="DNA METHYLTRANSFERASE YEEA-RELATED"/>
    <property type="match status" value="1"/>
</dbReference>
<evidence type="ECO:0000256" key="5">
    <source>
        <dbReference type="ARBA" id="ARBA00047942"/>
    </source>
</evidence>
<evidence type="ECO:0000256" key="3">
    <source>
        <dbReference type="ARBA" id="ARBA00022679"/>
    </source>
</evidence>
<sequence length="1202" mass="139417">MNKTAIKNFAIWARKKLIAEITYKAGLMGVTEKGIKNPLPQSTKDVQFFDIGAMEPYSITGVEIAQRKQLVDLIQKKEKQSDYKTAYNSVIEEVAYTWFNRLIAVRFMEVNDYLPSRIRVLSSESSSKIEPDLVTSPFDADLDYTPFEKDRIIQLKNENKLDELFRMLFIKQCNALNAILPELFEKTNDYTEILMNVSFTDKDGVVYRLVHDIPEDDFNVEKEGQVEIIGWLYQYYNTEPKDETFALLKKNVKITKERIPAATQLFTPDWIVRYMVENSLGRLWIEGHPNDQLKANWRYYLDEAEQEPEVQAQLDAVREVYKNIKPEDIKVIDPCMGSGHILVYAFDVLMQIYKSYGYSQRDAAKSILENNLYGLDIDNRAYQLAYFAVMMKGRQYNRRILNGETRCNVYAIQESNGINRAQLKYFGQGISEPDRNTAMSQLEYLLDTLCDAKEYGSILNFVNLNWELLYHFIEKVDINGQMTLETIGLEETQKQLRQLLKIAVVMAQKYDVVVTNPPYMGANGMGVKLSDFVKEKYSDTKSDMSTVFMERALNMCKPTGMISMINIPVWMFLSSYEKLRENIISSNCFINMVHFGRGVFGSDFGTTAFVISKMRIPYYRGVYRKLYLRQGAVDSVEEKERMFFNGTGYFLAKQEDFTSIPGMPIAYWVKNKDLFTLGTPLEQIANPRQGMKTLNNDYFIRNWYEVAISNIGFGIESVESALKSQKKWFPLNHGGEFRKYYGNNIEVVNWYNDGEEMKELAIQKYNSITRTITNISSYFKEGITWTVISSASTSFRRYYKGFMFSNSGQSIVPDTTDNLDYLTGLLNTKIVQYILAVLSPTLGFESGYLKKIPIRIDEKYKPIVERITRINIGISRMDWDSFEISWDFSRHPFLSYKTFNNRLTDAYAAWEQFTNNQFELLKANEEELNSIFIEIYDLEGELIPEIEDKDITISKADLSRDVRSFLSYAVGCMFGRYSLDVEGLAYAGGEWDDSKYSTFIPDKDNVIPITYEQYFEDDIVGLFCAFLKKSFGSDTLEENLDFIAKALGNKGNTSREVIRNYFLKDFFKDHCKIYQKRPIYWLFDSGKEDGFKALIYMHRYNEDTIGNLRIDYLHRMQRVYESEIARMQDTIDNSNNAREVAAATKRKEKLTRQLKETKEYDEKIAHLALARISIDLDDGVKVNYDKVQTGIDGKKLDVLAKI</sequence>
<dbReference type="NCBIfam" id="NF033452">
    <property type="entry name" value="BREX_1_MTaseX"/>
    <property type="match status" value="1"/>
</dbReference>
<comment type="caution">
    <text evidence="8">The sequence shown here is derived from an EMBL/GenBank/DDBJ whole genome shotgun (WGS) entry which is preliminary data.</text>
</comment>
<dbReference type="EMBL" id="BORW01000009">
    <property type="protein sequence ID" value="GIO67469.1"/>
    <property type="molecule type" value="Genomic_DNA"/>
</dbReference>
<dbReference type="RefSeq" id="WP_212949694.1">
    <property type="nucleotide sequence ID" value="NZ_BORW01000009.1"/>
</dbReference>